<dbReference type="SMART" id="SM00382">
    <property type="entry name" value="AAA"/>
    <property type="match status" value="1"/>
</dbReference>
<gene>
    <name evidence="6" type="primary">lolD</name>
    <name evidence="6" type="ORF">DPRO_0237</name>
</gene>
<dbReference type="AlphaFoldDB" id="A0A2C8F3Y3"/>
<accession>A0A2C8F3Y3</accession>
<dbReference type="PROSITE" id="PS00211">
    <property type="entry name" value="ABC_TRANSPORTER_1"/>
    <property type="match status" value="1"/>
</dbReference>
<dbReference type="GO" id="GO:0005886">
    <property type="term" value="C:plasma membrane"/>
    <property type="evidence" value="ECO:0007669"/>
    <property type="project" value="TreeGrafter"/>
</dbReference>
<dbReference type="PROSITE" id="PS50893">
    <property type="entry name" value="ABC_TRANSPORTER_2"/>
    <property type="match status" value="1"/>
</dbReference>
<dbReference type="InterPro" id="IPR003593">
    <property type="entry name" value="AAA+_ATPase"/>
</dbReference>
<evidence type="ECO:0000256" key="3">
    <source>
        <dbReference type="ARBA" id="ARBA00022840"/>
    </source>
</evidence>
<dbReference type="GO" id="GO:0098796">
    <property type="term" value="C:membrane protein complex"/>
    <property type="evidence" value="ECO:0007669"/>
    <property type="project" value="UniProtKB-ARBA"/>
</dbReference>
<proteinExistence type="inferred from homology"/>
<dbReference type="InterPro" id="IPR027417">
    <property type="entry name" value="P-loop_NTPase"/>
</dbReference>
<protein>
    <submittedName>
        <fullName evidence="6">Outer membrane-specific lipoprotein transporter subunit ATP-binding component of ABC superfamily</fullName>
    </submittedName>
</protein>
<dbReference type="PANTHER" id="PTHR24220">
    <property type="entry name" value="IMPORT ATP-BINDING PROTEIN"/>
    <property type="match status" value="1"/>
</dbReference>
<keyword evidence="3 6" id="KW-0067">ATP-binding</keyword>
<keyword evidence="7" id="KW-1185">Reference proteome</keyword>
<dbReference type="KEGG" id="pprf:DPRO_0237"/>
<dbReference type="SUPFAM" id="SSF52540">
    <property type="entry name" value="P-loop containing nucleoside triphosphate hydrolases"/>
    <property type="match status" value="1"/>
</dbReference>
<feature type="domain" description="ABC transporter" evidence="5">
    <location>
        <begin position="7"/>
        <end position="227"/>
    </location>
</feature>
<organism evidence="6 7">
    <name type="scientific">Pseudodesulfovibrio profundus</name>
    <dbReference type="NCBI Taxonomy" id="57320"/>
    <lineage>
        <taxon>Bacteria</taxon>
        <taxon>Pseudomonadati</taxon>
        <taxon>Thermodesulfobacteriota</taxon>
        <taxon>Desulfovibrionia</taxon>
        <taxon>Desulfovibrionales</taxon>
        <taxon>Desulfovibrionaceae</taxon>
    </lineage>
</organism>
<dbReference type="GO" id="GO:0089705">
    <property type="term" value="P:protein localization to outer membrane"/>
    <property type="evidence" value="ECO:0007669"/>
    <property type="project" value="TreeGrafter"/>
</dbReference>
<keyword evidence="2" id="KW-0547">Nucleotide-binding</keyword>
<name>A0A2C8F3Y3_9BACT</name>
<dbReference type="CDD" id="cd03255">
    <property type="entry name" value="ABC_MJ0796_LolCDE_FtsE"/>
    <property type="match status" value="1"/>
</dbReference>
<evidence type="ECO:0000313" key="7">
    <source>
        <dbReference type="Proteomes" id="UP000219215"/>
    </source>
</evidence>
<dbReference type="FunFam" id="3.40.50.300:FF:000032">
    <property type="entry name" value="Export ABC transporter ATP-binding protein"/>
    <property type="match status" value="1"/>
</dbReference>
<evidence type="ECO:0000259" key="5">
    <source>
        <dbReference type="PROSITE" id="PS50893"/>
    </source>
</evidence>
<reference evidence="7" key="1">
    <citation type="submission" date="2017-09" db="EMBL/GenBank/DDBJ databases">
        <authorList>
            <person name="Regsiter A."/>
            <person name="William W."/>
        </authorList>
    </citation>
    <scope>NUCLEOTIDE SEQUENCE [LARGE SCALE GENOMIC DNA]</scope>
    <source>
        <strain evidence="7">500-1</strain>
    </source>
</reference>
<dbReference type="GO" id="GO:0005524">
    <property type="term" value="F:ATP binding"/>
    <property type="evidence" value="ECO:0007669"/>
    <property type="project" value="UniProtKB-KW"/>
</dbReference>
<keyword evidence="1" id="KW-0813">Transport</keyword>
<dbReference type="EMBL" id="LT907975">
    <property type="protein sequence ID" value="SOB57116.1"/>
    <property type="molecule type" value="Genomic_DNA"/>
</dbReference>
<dbReference type="InterPro" id="IPR017871">
    <property type="entry name" value="ABC_transporter-like_CS"/>
</dbReference>
<dbReference type="InterPro" id="IPR015854">
    <property type="entry name" value="ABC_transpr_LolD-like"/>
</dbReference>
<dbReference type="PANTHER" id="PTHR24220:SF689">
    <property type="entry name" value="LIPOPROTEIN-RELEASING SYSTEM ATP-BINDING PROTEIN LOLD"/>
    <property type="match status" value="1"/>
</dbReference>
<comment type="similarity">
    <text evidence="4">Belongs to the ABC transporter superfamily. Macrolide exporter (TC 3.A.1.122) family.</text>
</comment>
<evidence type="ECO:0000256" key="4">
    <source>
        <dbReference type="ARBA" id="ARBA00038388"/>
    </source>
</evidence>
<dbReference type="GO" id="GO:0022857">
    <property type="term" value="F:transmembrane transporter activity"/>
    <property type="evidence" value="ECO:0007669"/>
    <property type="project" value="TreeGrafter"/>
</dbReference>
<dbReference type="Proteomes" id="UP000219215">
    <property type="component" value="Chromosome DPRO"/>
</dbReference>
<dbReference type="Pfam" id="PF00005">
    <property type="entry name" value="ABC_tran"/>
    <property type="match status" value="1"/>
</dbReference>
<dbReference type="GO" id="GO:0044874">
    <property type="term" value="P:lipoprotein localization to outer membrane"/>
    <property type="evidence" value="ECO:0007669"/>
    <property type="project" value="TreeGrafter"/>
</dbReference>
<dbReference type="GO" id="GO:0016887">
    <property type="term" value="F:ATP hydrolysis activity"/>
    <property type="evidence" value="ECO:0007669"/>
    <property type="project" value="InterPro"/>
</dbReference>
<dbReference type="OrthoDB" id="9809450at2"/>
<sequence length="227" mass="24946">MSRELLYRLVAVEKEFEGPSETLRILRKIDLDIPQGESLAVVGASGSGKTTLLHLLGTLDTASSGQVFLDGVDLTTLDNRQKARLRNRDIGFVFQFHHLLPEFSTLENVAMPAFIGKMGRSEGIRLAKEALEMVGLGHRLDHKVTTLSGGERQRAAIARAILLKPKVLLADEPTGNLDEENGAMIGNLLVSLNKELGMTFVVVTHNPELAGMMHRRVELRLGELYAL</sequence>
<evidence type="ECO:0000256" key="1">
    <source>
        <dbReference type="ARBA" id="ARBA00022448"/>
    </source>
</evidence>
<dbReference type="InterPro" id="IPR017911">
    <property type="entry name" value="MacB-like_ATP-bd"/>
</dbReference>
<evidence type="ECO:0000256" key="2">
    <source>
        <dbReference type="ARBA" id="ARBA00022741"/>
    </source>
</evidence>
<evidence type="ECO:0000313" key="6">
    <source>
        <dbReference type="EMBL" id="SOB57116.1"/>
    </source>
</evidence>
<dbReference type="Gene3D" id="3.40.50.300">
    <property type="entry name" value="P-loop containing nucleotide triphosphate hydrolases"/>
    <property type="match status" value="1"/>
</dbReference>
<keyword evidence="6" id="KW-0449">Lipoprotein</keyword>
<dbReference type="InterPro" id="IPR003439">
    <property type="entry name" value="ABC_transporter-like_ATP-bd"/>
</dbReference>
<dbReference type="RefSeq" id="WP_097010426.1">
    <property type="nucleotide sequence ID" value="NZ_LT907975.1"/>
</dbReference>